<reference evidence="1 2" key="1">
    <citation type="journal article" date="2015" name="Genome Biol.">
        <title>Comparative genomics of Steinernema reveals deeply conserved gene regulatory networks.</title>
        <authorList>
            <person name="Dillman A.R."/>
            <person name="Macchietto M."/>
            <person name="Porter C.F."/>
            <person name="Rogers A."/>
            <person name="Williams B."/>
            <person name="Antoshechkin I."/>
            <person name="Lee M.M."/>
            <person name="Goodwin Z."/>
            <person name="Lu X."/>
            <person name="Lewis E.E."/>
            <person name="Goodrich-Blair H."/>
            <person name="Stock S.P."/>
            <person name="Adams B.J."/>
            <person name="Sternberg P.W."/>
            <person name="Mortazavi A."/>
        </authorList>
    </citation>
    <scope>NUCLEOTIDE SEQUENCE [LARGE SCALE GENOMIC DNA]</scope>
    <source>
        <strain evidence="1 2">ALL</strain>
    </source>
</reference>
<dbReference type="Proteomes" id="UP000298663">
    <property type="component" value="Unassembled WGS sequence"/>
</dbReference>
<accession>A0A4U8USF9</accession>
<proteinExistence type="predicted"/>
<evidence type="ECO:0000313" key="2">
    <source>
        <dbReference type="Proteomes" id="UP000298663"/>
    </source>
</evidence>
<name>A0A4U8USF9_STECR</name>
<keyword evidence="2" id="KW-1185">Reference proteome</keyword>
<gene>
    <name evidence="1" type="ORF">L596_003395</name>
</gene>
<organism evidence="1 2">
    <name type="scientific">Steinernema carpocapsae</name>
    <name type="common">Entomopathogenic nematode</name>
    <dbReference type="NCBI Taxonomy" id="34508"/>
    <lineage>
        <taxon>Eukaryota</taxon>
        <taxon>Metazoa</taxon>
        <taxon>Ecdysozoa</taxon>
        <taxon>Nematoda</taxon>
        <taxon>Chromadorea</taxon>
        <taxon>Rhabditida</taxon>
        <taxon>Tylenchina</taxon>
        <taxon>Panagrolaimomorpha</taxon>
        <taxon>Strongyloidoidea</taxon>
        <taxon>Steinernematidae</taxon>
        <taxon>Steinernema</taxon>
    </lineage>
</organism>
<reference evidence="1 2" key="2">
    <citation type="journal article" date="2019" name="G3 (Bethesda)">
        <title>Hybrid Assembly of the Genome of the Entomopathogenic Nematode Steinernema carpocapsae Identifies the X-Chromosome.</title>
        <authorList>
            <person name="Serra L."/>
            <person name="Macchietto M."/>
            <person name="Macias-Munoz A."/>
            <person name="McGill C.J."/>
            <person name="Rodriguez I.M."/>
            <person name="Rodriguez B."/>
            <person name="Murad R."/>
            <person name="Mortazavi A."/>
        </authorList>
    </citation>
    <scope>NUCLEOTIDE SEQUENCE [LARGE SCALE GENOMIC DNA]</scope>
    <source>
        <strain evidence="1 2">ALL</strain>
    </source>
</reference>
<protein>
    <submittedName>
        <fullName evidence="1">Uncharacterized protein</fullName>
    </submittedName>
</protein>
<dbReference type="EMBL" id="AZBU02000001">
    <property type="protein sequence ID" value="TMS36156.1"/>
    <property type="molecule type" value="Genomic_DNA"/>
</dbReference>
<dbReference type="AlphaFoldDB" id="A0A4U8USF9"/>
<sequence>MCFGHSPPVSLPKFSNFTLALISIHSVILSFDFRPSREIETEEVAKNDFGRQRLVTDARRFALSLLGQISDDDVATLTLCPAIHHPPDNNCQRVFFSKQSIWNCDHVIEEHALHSQLASSMTRRTLFKEHRETKFNK</sequence>
<comment type="caution">
    <text evidence="1">The sequence shown here is derived from an EMBL/GenBank/DDBJ whole genome shotgun (WGS) entry which is preliminary data.</text>
</comment>
<evidence type="ECO:0000313" key="1">
    <source>
        <dbReference type="EMBL" id="TMS36156.1"/>
    </source>
</evidence>